<dbReference type="InterPro" id="IPR012944">
    <property type="entry name" value="SusD_RagB_dom"/>
</dbReference>
<dbReference type="SUPFAM" id="SSF48452">
    <property type="entry name" value="TPR-like"/>
    <property type="match status" value="1"/>
</dbReference>
<keyword evidence="9" id="KW-1185">Reference proteome</keyword>
<protein>
    <submittedName>
        <fullName evidence="8">Contig116, whole genome shotgun sequence</fullName>
    </submittedName>
</protein>
<keyword evidence="3" id="KW-0732">Signal</keyword>
<comment type="caution">
    <text evidence="8">The sequence shown here is derived from an EMBL/GenBank/DDBJ whole genome shotgun (WGS) entry which is preliminary data.</text>
</comment>
<dbReference type="Gene3D" id="1.25.40.390">
    <property type="match status" value="1"/>
</dbReference>
<evidence type="ECO:0000256" key="1">
    <source>
        <dbReference type="ARBA" id="ARBA00004442"/>
    </source>
</evidence>
<evidence type="ECO:0000313" key="9">
    <source>
        <dbReference type="Proteomes" id="UP000032049"/>
    </source>
</evidence>
<reference evidence="8 9" key="1">
    <citation type="submission" date="2015-01" db="EMBL/GenBank/DDBJ databases">
        <title>Draft genome sequence of Pedobacter sp. NL19 isolated from sludge of an effluent treatment pond in an abandoned uranium mine.</title>
        <authorList>
            <person name="Santos T."/>
            <person name="Caetano T."/>
            <person name="Covas C."/>
            <person name="Cruz A."/>
            <person name="Mendo S."/>
        </authorList>
    </citation>
    <scope>NUCLEOTIDE SEQUENCE [LARGE SCALE GENOMIC DNA]</scope>
    <source>
        <strain evidence="8 9">NL19</strain>
    </source>
</reference>
<feature type="domain" description="RagB/SusD" evidence="6">
    <location>
        <begin position="357"/>
        <end position="541"/>
    </location>
</feature>
<dbReference type="Proteomes" id="UP000032049">
    <property type="component" value="Unassembled WGS sequence"/>
</dbReference>
<evidence type="ECO:0000256" key="3">
    <source>
        <dbReference type="ARBA" id="ARBA00022729"/>
    </source>
</evidence>
<sequence length="541" mass="61169">MKFKIYKTGIIKLLLVTITLVNFTACKKGLTEEPKSVFDAEKFFNTLEEADLATLGVYQSMCNMNTLGFYSAILYDNDNDISQIRDLVTSDFRGVAHYTITSESVYTQSTWQTYYEGINRANLVIDRIPQMAIYNNAAQRKILSRYLGEAKFLRGFYYAELARLFGGVPLKLTPTKSGDDLRLPKVSIDEVYTQVIKDMTEAIDLLPDGKTPDERISKIGVKGMLARISLFAGGYALRQNGQMERPSNYRDFYAIAQKLTKEVMESGQYTLNPSFEQFFRNQNQLKTDPNESMFEVAFYNLSGATPGSGVIGQWNAPAVAAGGIYGRTNSYVKTTPLFRNSFAAGDLRRDVAVATYQINAAGQTVEYTAAQDNNYAPGKWRREYQISPAKDLNNTDINYVVLRYADVLLMRAEIENELNGGPNLIAYTAINMVRRRAFGKSVNTPDPAVDLPVGLSKSDFFNALKNERAWELCFEGLRKYDLIRWNMLGTSLRTTESNLISYRSNFPYIAGTMFKDGRHELYPIPLREMDLNRNLVQNPGY</sequence>
<dbReference type="GO" id="GO:0009279">
    <property type="term" value="C:cell outer membrane"/>
    <property type="evidence" value="ECO:0007669"/>
    <property type="project" value="UniProtKB-SubCell"/>
</dbReference>
<keyword evidence="5" id="KW-0998">Cell outer membrane</keyword>
<keyword evidence="4" id="KW-0472">Membrane</keyword>
<dbReference type="CDD" id="cd08977">
    <property type="entry name" value="SusD"/>
    <property type="match status" value="1"/>
</dbReference>
<dbReference type="AlphaFoldDB" id="A0A0D0GG16"/>
<organism evidence="8 9">
    <name type="scientific">Pedobacter lusitanus</name>
    <dbReference type="NCBI Taxonomy" id="1503925"/>
    <lineage>
        <taxon>Bacteria</taxon>
        <taxon>Pseudomonadati</taxon>
        <taxon>Bacteroidota</taxon>
        <taxon>Sphingobacteriia</taxon>
        <taxon>Sphingobacteriales</taxon>
        <taxon>Sphingobacteriaceae</taxon>
        <taxon>Pedobacter</taxon>
    </lineage>
</organism>
<dbReference type="InterPro" id="IPR011990">
    <property type="entry name" value="TPR-like_helical_dom_sf"/>
</dbReference>
<comment type="similarity">
    <text evidence="2">Belongs to the SusD family.</text>
</comment>
<gene>
    <name evidence="8" type="ORF">TH53_22680</name>
</gene>
<evidence type="ECO:0000259" key="6">
    <source>
        <dbReference type="Pfam" id="PF07980"/>
    </source>
</evidence>
<evidence type="ECO:0000313" key="8">
    <source>
        <dbReference type="EMBL" id="KIO75090.1"/>
    </source>
</evidence>
<dbReference type="InterPro" id="IPR033985">
    <property type="entry name" value="SusD-like_N"/>
</dbReference>
<name>A0A0D0GG16_9SPHI</name>
<comment type="subcellular location">
    <subcellularLocation>
        <location evidence="1">Cell outer membrane</location>
    </subcellularLocation>
</comment>
<dbReference type="STRING" id="1503925.TH53_22680"/>
<evidence type="ECO:0000259" key="7">
    <source>
        <dbReference type="Pfam" id="PF14322"/>
    </source>
</evidence>
<dbReference type="Pfam" id="PF14322">
    <property type="entry name" value="SusD-like_3"/>
    <property type="match status" value="1"/>
</dbReference>
<dbReference type="EMBL" id="JXRA01000116">
    <property type="protein sequence ID" value="KIO75090.1"/>
    <property type="molecule type" value="Genomic_DNA"/>
</dbReference>
<proteinExistence type="inferred from homology"/>
<feature type="domain" description="SusD-like N-terminal" evidence="7">
    <location>
        <begin position="74"/>
        <end position="230"/>
    </location>
</feature>
<evidence type="ECO:0000256" key="5">
    <source>
        <dbReference type="ARBA" id="ARBA00023237"/>
    </source>
</evidence>
<dbReference type="Pfam" id="PF07980">
    <property type="entry name" value="SusD_RagB"/>
    <property type="match status" value="1"/>
</dbReference>
<accession>A0A0D0GG16</accession>
<evidence type="ECO:0000256" key="4">
    <source>
        <dbReference type="ARBA" id="ARBA00023136"/>
    </source>
</evidence>
<evidence type="ECO:0000256" key="2">
    <source>
        <dbReference type="ARBA" id="ARBA00006275"/>
    </source>
</evidence>